<evidence type="ECO:0000313" key="1">
    <source>
        <dbReference type="EMBL" id="KAI4813853.1"/>
    </source>
</evidence>
<dbReference type="Proteomes" id="UP001057452">
    <property type="component" value="Chromosome 14"/>
</dbReference>
<evidence type="ECO:0000313" key="2">
    <source>
        <dbReference type="Proteomes" id="UP001057452"/>
    </source>
</evidence>
<protein>
    <submittedName>
        <fullName evidence="1">Uncharacterized protein</fullName>
    </submittedName>
</protein>
<dbReference type="EMBL" id="CM043798">
    <property type="protein sequence ID" value="KAI4813853.1"/>
    <property type="molecule type" value="Genomic_DNA"/>
</dbReference>
<organism evidence="1 2">
    <name type="scientific">Chaenocephalus aceratus</name>
    <name type="common">Blackfin icefish</name>
    <name type="synonym">Chaenichthys aceratus</name>
    <dbReference type="NCBI Taxonomy" id="36190"/>
    <lineage>
        <taxon>Eukaryota</taxon>
        <taxon>Metazoa</taxon>
        <taxon>Chordata</taxon>
        <taxon>Craniata</taxon>
        <taxon>Vertebrata</taxon>
        <taxon>Euteleostomi</taxon>
        <taxon>Actinopterygii</taxon>
        <taxon>Neopterygii</taxon>
        <taxon>Teleostei</taxon>
        <taxon>Neoteleostei</taxon>
        <taxon>Acanthomorphata</taxon>
        <taxon>Eupercaria</taxon>
        <taxon>Perciformes</taxon>
        <taxon>Notothenioidei</taxon>
        <taxon>Channichthyidae</taxon>
        <taxon>Chaenocephalus</taxon>
    </lineage>
</organism>
<reference evidence="1" key="1">
    <citation type="submission" date="2022-05" db="EMBL/GenBank/DDBJ databases">
        <title>Chromosome-level genome of Chaenocephalus aceratus.</title>
        <authorList>
            <person name="Park H."/>
        </authorList>
    </citation>
    <scope>NUCLEOTIDE SEQUENCE</scope>
    <source>
        <strain evidence="1">KU_202001</strain>
    </source>
</reference>
<gene>
    <name evidence="1" type="ORF">KUCAC02_003075</name>
</gene>
<name>A0ACB9WL39_CHAAC</name>
<comment type="caution">
    <text evidence="1">The sequence shown here is derived from an EMBL/GenBank/DDBJ whole genome shotgun (WGS) entry which is preliminary data.</text>
</comment>
<sequence length="80" mass="8767">MILCVHIIPTDSEIMPVLLEILGRFGMTSAFCVVYTFSSELFPTVIRSTAMGCCSMAARIGSIISPFIIYLGEDEESKGR</sequence>
<proteinExistence type="predicted"/>
<keyword evidence="2" id="KW-1185">Reference proteome</keyword>
<accession>A0ACB9WL39</accession>